<protein>
    <recommendedName>
        <fullName evidence="3">NAD(P)-binding domain-containing protein</fullName>
    </recommendedName>
</protein>
<evidence type="ECO:0000313" key="1">
    <source>
        <dbReference type="EMBL" id="WAX55938.1"/>
    </source>
</evidence>
<dbReference type="Gene3D" id="3.40.50.720">
    <property type="entry name" value="NAD(P)-binding Rossmann-like Domain"/>
    <property type="match status" value="1"/>
</dbReference>
<sequence length="170" mass="17764">MRIAVAGGTGRVGRLVVEAAGSSGHEPVVLARSAGVDLTTGAGLDAALAGVAAVIDVSDPATTSRRKATAFYERAAEHLLPAEQRAGVRHHVVLSIVGIDRVGLGYYRAKQRQEALAMAGPVPASVLRATQFHEFTLQVSERGGRFGGALLPKGPGPRGQQTFDEWFAAR</sequence>
<dbReference type="EMBL" id="CP097463">
    <property type="protein sequence ID" value="WAX55938.1"/>
    <property type="molecule type" value="Genomic_DNA"/>
</dbReference>
<name>A0ABY7JUB9_9ACTN</name>
<accession>A0ABY7JUB9</accession>
<dbReference type="InterPro" id="IPR036291">
    <property type="entry name" value="NAD(P)-bd_dom_sf"/>
</dbReference>
<dbReference type="SUPFAM" id="SSF51735">
    <property type="entry name" value="NAD(P)-binding Rossmann-fold domains"/>
    <property type="match status" value="1"/>
</dbReference>
<gene>
    <name evidence="1" type="ORF">M6B22_15530</name>
</gene>
<organism evidence="1 2">
    <name type="scientific">Jatrophihabitans cynanchi</name>
    <dbReference type="NCBI Taxonomy" id="2944128"/>
    <lineage>
        <taxon>Bacteria</taxon>
        <taxon>Bacillati</taxon>
        <taxon>Actinomycetota</taxon>
        <taxon>Actinomycetes</taxon>
        <taxon>Jatrophihabitantales</taxon>
        <taxon>Jatrophihabitantaceae</taxon>
        <taxon>Jatrophihabitans</taxon>
    </lineage>
</organism>
<evidence type="ECO:0000313" key="2">
    <source>
        <dbReference type="Proteomes" id="UP001164693"/>
    </source>
</evidence>
<evidence type="ECO:0008006" key="3">
    <source>
        <dbReference type="Google" id="ProtNLM"/>
    </source>
</evidence>
<dbReference type="RefSeq" id="WP_269442463.1">
    <property type="nucleotide sequence ID" value="NZ_CP097463.1"/>
</dbReference>
<proteinExistence type="predicted"/>
<dbReference type="Proteomes" id="UP001164693">
    <property type="component" value="Chromosome"/>
</dbReference>
<reference evidence="1" key="1">
    <citation type="submission" date="2022-05" db="EMBL/GenBank/DDBJ databases">
        <title>Jatrophihabitans sp. SB3-54 whole genome sequence.</title>
        <authorList>
            <person name="Suh M.K."/>
            <person name="Eom M.K."/>
            <person name="Kim J.S."/>
            <person name="Kim H.S."/>
            <person name="Do H.E."/>
            <person name="Shin Y.K."/>
            <person name="Lee J.-S."/>
        </authorList>
    </citation>
    <scope>NUCLEOTIDE SEQUENCE</scope>
    <source>
        <strain evidence="1">SB3-54</strain>
    </source>
</reference>
<keyword evidence="2" id="KW-1185">Reference proteome</keyword>